<dbReference type="InterPro" id="IPR037720">
    <property type="entry name" value="C2B_Ferlin"/>
</dbReference>
<dbReference type="InterPro" id="IPR000008">
    <property type="entry name" value="C2_dom"/>
</dbReference>
<evidence type="ECO:0000256" key="7">
    <source>
        <dbReference type="ARBA" id="ARBA00022737"/>
    </source>
</evidence>
<evidence type="ECO:0000256" key="11">
    <source>
        <dbReference type="ARBA" id="ARBA00023136"/>
    </source>
</evidence>
<dbReference type="InterPro" id="IPR037723">
    <property type="entry name" value="C2D_Ferlin"/>
</dbReference>
<feature type="compositionally biased region" description="Basic and acidic residues" evidence="14">
    <location>
        <begin position="1565"/>
        <end position="1574"/>
    </location>
</feature>
<feature type="region of interest" description="Disordered" evidence="14">
    <location>
        <begin position="286"/>
        <end position="351"/>
    </location>
</feature>
<dbReference type="GO" id="GO:0005886">
    <property type="term" value="C:plasma membrane"/>
    <property type="evidence" value="ECO:0007669"/>
    <property type="project" value="UniProtKB-SubCell"/>
</dbReference>
<dbReference type="SMART" id="SM01202">
    <property type="entry name" value="FerI"/>
    <property type="match status" value="1"/>
</dbReference>
<feature type="region of interest" description="Disordered" evidence="14">
    <location>
        <begin position="29"/>
        <end position="102"/>
    </location>
</feature>
<feature type="region of interest" description="Disordered" evidence="14">
    <location>
        <begin position="132"/>
        <end position="160"/>
    </location>
</feature>
<dbReference type="GO" id="GO:0061025">
    <property type="term" value="P:membrane fusion"/>
    <property type="evidence" value="ECO:0007669"/>
    <property type="project" value="TreeGrafter"/>
</dbReference>
<dbReference type="Gene3D" id="2.60.40.150">
    <property type="entry name" value="C2 domain"/>
    <property type="match status" value="6"/>
</dbReference>
<dbReference type="GO" id="GO:0046872">
    <property type="term" value="F:metal ion binding"/>
    <property type="evidence" value="ECO:0007669"/>
    <property type="project" value="UniProtKB-KW"/>
</dbReference>
<reference evidence="18" key="1">
    <citation type="submission" date="2016-11" db="UniProtKB">
        <authorList>
            <consortium name="WormBaseParasite"/>
        </authorList>
    </citation>
    <scope>IDENTIFICATION</scope>
</reference>
<dbReference type="GO" id="GO:0007009">
    <property type="term" value="P:plasma membrane organization"/>
    <property type="evidence" value="ECO:0007669"/>
    <property type="project" value="TreeGrafter"/>
</dbReference>
<dbReference type="PANTHER" id="PTHR12546">
    <property type="entry name" value="FER-1-LIKE"/>
    <property type="match status" value="1"/>
</dbReference>
<organism evidence="17 18">
    <name type="scientific">Macrostomum lignano</name>
    <dbReference type="NCBI Taxonomy" id="282301"/>
    <lineage>
        <taxon>Eukaryota</taxon>
        <taxon>Metazoa</taxon>
        <taxon>Spiralia</taxon>
        <taxon>Lophotrochozoa</taxon>
        <taxon>Platyhelminthes</taxon>
        <taxon>Rhabditophora</taxon>
        <taxon>Macrostomorpha</taxon>
        <taxon>Macrostomida</taxon>
        <taxon>Macrostomidae</taxon>
        <taxon>Macrostomum</taxon>
    </lineage>
</organism>
<dbReference type="InterPro" id="IPR012561">
    <property type="entry name" value="Ferlin_B-domain"/>
</dbReference>
<dbReference type="Pfam" id="PF16165">
    <property type="entry name" value="Ferlin_C"/>
    <property type="match status" value="1"/>
</dbReference>
<keyword evidence="17" id="KW-1185">Reference proteome</keyword>
<feature type="compositionally biased region" description="Acidic residues" evidence="14">
    <location>
        <begin position="306"/>
        <end position="318"/>
    </location>
</feature>
<dbReference type="SMART" id="SM00239">
    <property type="entry name" value="C2"/>
    <property type="match status" value="7"/>
</dbReference>
<evidence type="ECO:0000256" key="6">
    <source>
        <dbReference type="ARBA" id="ARBA00022723"/>
    </source>
</evidence>
<keyword evidence="5 15" id="KW-0812">Transmembrane</keyword>
<feature type="coiled-coil region" evidence="13">
    <location>
        <begin position="889"/>
        <end position="926"/>
    </location>
</feature>
<keyword evidence="6" id="KW-0479">Metal-binding</keyword>
<feature type="domain" description="C2" evidence="16">
    <location>
        <begin position="1758"/>
        <end position="1877"/>
    </location>
</feature>
<evidence type="ECO:0000256" key="10">
    <source>
        <dbReference type="ARBA" id="ARBA00022989"/>
    </source>
</evidence>
<dbReference type="InterPro" id="IPR012968">
    <property type="entry name" value="FerIin_dom"/>
</dbReference>
<evidence type="ECO:0000259" key="16">
    <source>
        <dbReference type="PROSITE" id="PS50004"/>
    </source>
</evidence>
<evidence type="ECO:0000256" key="2">
    <source>
        <dbReference type="ARBA" id="ARBA00004483"/>
    </source>
</evidence>
<evidence type="ECO:0000313" key="18">
    <source>
        <dbReference type="WBParaSite" id="maker-uti_cns_0006194-snap-gene-0.1-mRNA-1"/>
    </source>
</evidence>
<dbReference type="InterPro" id="IPR037725">
    <property type="entry name" value="C2F_Ferlin"/>
</dbReference>
<evidence type="ECO:0000256" key="13">
    <source>
        <dbReference type="SAM" id="Coils"/>
    </source>
</evidence>
<evidence type="ECO:0000256" key="1">
    <source>
        <dbReference type="ARBA" id="ARBA00004401"/>
    </source>
</evidence>
<dbReference type="CDD" id="cd08374">
    <property type="entry name" value="C2F_Ferlin"/>
    <property type="match status" value="1"/>
</dbReference>
<dbReference type="CDD" id="cd04017">
    <property type="entry name" value="C2D_Ferlin"/>
    <property type="match status" value="1"/>
</dbReference>
<keyword evidence="9" id="KW-0735">Signal-anchor</keyword>
<evidence type="ECO:0000313" key="17">
    <source>
        <dbReference type="Proteomes" id="UP000095280"/>
    </source>
</evidence>
<evidence type="ECO:0000256" key="8">
    <source>
        <dbReference type="ARBA" id="ARBA00022837"/>
    </source>
</evidence>
<dbReference type="InterPro" id="IPR037722">
    <property type="entry name" value="C2C_Ferlin"/>
</dbReference>
<dbReference type="InterPro" id="IPR037721">
    <property type="entry name" value="Ferlin"/>
</dbReference>
<feature type="domain" description="C2" evidence="16">
    <location>
        <begin position="1992"/>
        <end position="2131"/>
    </location>
</feature>
<feature type="compositionally biased region" description="Gly residues" evidence="14">
    <location>
        <begin position="321"/>
        <end position="331"/>
    </location>
</feature>
<dbReference type="Pfam" id="PF08150">
    <property type="entry name" value="FerB"/>
    <property type="match status" value="1"/>
</dbReference>
<evidence type="ECO:0000256" key="12">
    <source>
        <dbReference type="ARBA" id="ARBA00023329"/>
    </source>
</evidence>
<evidence type="ECO:0000256" key="4">
    <source>
        <dbReference type="ARBA" id="ARBA00022475"/>
    </source>
</evidence>
<feature type="compositionally biased region" description="Polar residues" evidence="14">
    <location>
        <begin position="1583"/>
        <end position="1592"/>
    </location>
</feature>
<keyword evidence="4" id="KW-1003">Cell membrane</keyword>
<feature type="domain" description="C2" evidence="16">
    <location>
        <begin position="1416"/>
        <end position="1540"/>
    </location>
</feature>
<dbReference type="CDD" id="cd04037">
    <property type="entry name" value="C2E_Ferlin"/>
    <property type="match status" value="1"/>
</dbReference>
<dbReference type="Proteomes" id="UP000095280">
    <property type="component" value="Unplaced"/>
</dbReference>
<dbReference type="Pfam" id="PF00168">
    <property type="entry name" value="C2"/>
    <property type="match status" value="7"/>
</dbReference>
<keyword evidence="8" id="KW-0106">Calcium</keyword>
<dbReference type="FunFam" id="2.60.40.150:FF:000026">
    <property type="entry name" value="dysferlin isoform X2"/>
    <property type="match status" value="1"/>
</dbReference>
<dbReference type="WBParaSite" id="maker-uti_cns_0006194-snap-gene-0.1-mRNA-1">
    <property type="protein sequence ID" value="maker-uti_cns_0006194-snap-gene-0.1-mRNA-1"/>
    <property type="gene ID" value="maker-uti_cns_0006194-snap-gene-0.1"/>
</dbReference>
<feature type="region of interest" description="Disordered" evidence="14">
    <location>
        <begin position="1565"/>
        <end position="1641"/>
    </location>
</feature>
<comment type="similarity">
    <text evidence="3">Belongs to the ferlin family.</text>
</comment>
<dbReference type="InterPro" id="IPR055072">
    <property type="entry name" value="Ferlin_DSRM"/>
</dbReference>
<keyword evidence="13" id="KW-0175">Coiled coil</keyword>
<dbReference type="InterPro" id="IPR012560">
    <property type="entry name" value="Ferlin_A-domain"/>
</dbReference>
<feature type="compositionally biased region" description="Basic residues" evidence="14">
    <location>
        <begin position="1626"/>
        <end position="1641"/>
    </location>
</feature>
<dbReference type="PANTHER" id="PTHR12546:SF33">
    <property type="entry name" value="SPERM VESICLE FUSION PROTEIN FER-1"/>
    <property type="match status" value="1"/>
</dbReference>
<proteinExistence type="inferred from homology"/>
<dbReference type="Pfam" id="PF22901">
    <property type="entry name" value="dsrm_Ferlin"/>
    <property type="match status" value="1"/>
</dbReference>
<keyword evidence="10 15" id="KW-1133">Transmembrane helix</keyword>
<dbReference type="InterPro" id="IPR037724">
    <property type="entry name" value="C2E_Ferlin"/>
</dbReference>
<dbReference type="SMART" id="SM00694">
    <property type="entry name" value="DysFC"/>
    <property type="match status" value="2"/>
</dbReference>
<feature type="compositionally biased region" description="Basic residues" evidence="14">
    <location>
        <begin position="332"/>
        <end position="351"/>
    </location>
</feature>
<evidence type="ECO:0000256" key="3">
    <source>
        <dbReference type="ARBA" id="ARBA00007561"/>
    </source>
</evidence>
<feature type="domain" description="C2" evidence="16">
    <location>
        <begin position="147"/>
        <end position="261"/>
    </location>
</feature>
<dbReference type="PROSITE" id="PS50004">
    <property type="entry name" value="C2"/>
    <property type="match status" value="7"/>
</dbReference>
<dbReference type="GO" id="GO:0030659">
    <property type="term" value="C:cytoplasmic vesicle membrane"/>
    <property type="evidence" value="ECO:0007669"/>
    <property type="project" value="UniProtKB-SubCell"/>
</dbReference>
<evidence type="ECO:0000256" key="15">
    <source>
        <dbReference type="SAM" id="Phobius"/>
    </source>
</evidence>
<dbReference type="InterPro" id="IPR035892">
    <property type="entry name" value="C2_domain_sf"/>
</dbReference>
<keyword evidence="12" id="KW-0968">Cytoplasmic vesicle</keyword>
<dbReference type="CDD" id="cd04011">
    <property type="entry name" value="C2B_Ferlin"/>
    <property type="match status" value="1"/>
</dbReference>
<sequence>QIPAKAGGGGIGDSVNKVSAVFGSGQEALEVQKNSDGDIGETKRGGRGLMLHAGSGGGGSGGQMVMRSAKTAKAQQGGSDGGRRQAVGGGGGQVRQAGQSGSWRMMGGAGGCTQLGGLQLLVELQLLRGHAQCGSGARGMPPPPPPPPPKPMPGPPAPPLGPPPLGNFGYLESSVWAMIALSSCTVTCLARLKGQTKVIDNDLNPVWKEKIELDLGPPLSPDDKLTVTVKDHETIGPDKLLGMCEIALKDLVKGGKSEMEVNAPLQDANKRAVGATVKVMIVYVGPKGKDTTDSSPSGGGGGQTMDAEDDDEEEEAFDQADGGGGGGGGGGKKSRRKRNVGGAAKRKTRAKLSTKLQDFQIRIRIVEARQLQGANISPVCRVTCYNQMKQTRIKKSTNSPYWGETFFFNFNVSPADLMEELVECGVFNSRRLRSDAMIGAFKFDLGMLYEEDGHVFLNKWLLLSDPEDPQGGAKGYLKICAVILGPGDEAPSFKQASSADEDEDIESNLLRPAGVQLRPATFTLRVYRAEDLPKMDTEIFQGVRKIFTGTSTKELVDPYLVFQFAGKEVRTETKYTNDHPEWNEELRMGLQFPSMCERIKFQMFDWDRMTEDDIIGTNYIDIPLISAQGDTGAFLNKNIKATCRRRDNRHPAGYLPMFGPCFVNFYGSPREFSELGDQYESLNEGKGEGVAYRGRVLLELKTELGETPEQSKEEIGDDQLLKVQKFLRRRKYRLHAAFSSASMISEVDAPVEFEISIGNYGNKLDESVPPTASTTQPTNAVFDGVHYYFLPWGNTKPCTVVESQWEDIGFRLHSINFLHRILEKLDENIEKIHVAIKAKLPDEEQAQFTIAAIDDLIVMCNKDLPEWEPGQSPANELDLNLQSLRENELKNIRRAASKLREECTSVEEAVNELDSFRNQIRAIAIEPQNSFPDVVIWMLCADKRIAYYRIPAYEVLFSKNEDFCGKFCGKVQNVQFKSPTVKSDDPKLQIPALVRLMVWLGHEKDENEWHKMQREGNLSVLAETYENEWFIIKWMKNGPGRPAWSDASGRVEILKEKLNPPPGWKWDKDWYVSPELSLFYDKDAGHSEFTEDVYVNETRLPGGAWQDAKVKYTDVKGDPYSDMQSVKLPEGWRWKDEWKVDFNRPCDEEGWEYTVEASMGGYVPVEKMFHMCRRRRYIRARVLAQAAAVEENQPAEITDPEQCWEYAIGFGQKFHTNKRPVDMVRRRRWHRKMVPTKPGAPCFFNMTESSGDNKALMAAPRMVLLYDNSRKWQLRAYVFQARDLLAGDQSGLSDPYARVCFHTRSGVTETIDQSLCPTWDQTLIFDNVEMFSDPYSIEANPPPVVVEIFDADQLGEDEFLGRALVQPMVKLDPTDPRRPVLQWHPILKGSKEGGELLAAFELFLSADPMPPTPPKRGSDLFVVPDGIKPVLQRTGIEILCWGVRNMQSFQLMSVTSPSVEFEIGGHQVISDVIKNTKRNPNFQQPLLFMDVMLPKETLYLPPMNIRVRDHRQFGRKPMVGLHVIKCLDEYRTEPLSEEFDAISNFPALLNAHSNERPVNLAPKVETEVTTKAKDQQQLQRQQSDGAGNSASSVHPADAADAASLQTQQPPSRQMSETQGLIDPPPKKKRSRIPGFLKRRKKKNKELKAKKMNFNFFKSDEGKTIDISQLDEDIDWWSKYYASTGDVKKCRKYVDLGYDTLKLYTHSLEFSENFDNFSDFCSTYGFQRGKNLDDDEGNVVGEFKGTFRIYPLPEDLGLPLPLKQLEKGIPDSNPVDCIVRVYTIKAIDLQPNDPSGLADPYVEIELGKKRVDNKDKYIPNCLSPVFGQVFELKCILPIDKDLYIRIKDYDFLSSDDVIGETVIDLENRYLSKFNACVGLPQSYYAEGPNQWRDSRKPKEILADFCGKNYLPEPQFEGTDCLRLGAKTFYLDSFEPNRKSNPHYGPDDERLALHVLNCLPLVKEHVETRPLYSPLQPGIEQGKLQCWVDIFPAQFGTPPIPINIEPRKPKDYELRIIIWNTKDVVLEEISITGEAMSDIYVKETDVHYRSLDGEGNFNWRFKFPMQYLPTENVMVVKKKEHIFSLDATEQFLPPNLVVQIWDNDKFSADDFLGTLELNLSSMPAPKKKSRQCGVDQLPAYNKDIKLINLFECKRAYGYWPCVNDEKPEDERLTGKIEMELELLTAEEAALRPAGLGQDEPNENPHLDPPKRPETSFLWFTSPWKTFKYIVWKNFKWYIIGALLTVVFGLLLVLFIYAIPMGGHESQMHVTVDNINF</sequence>
<dbReference type="SMART" id="SM01200">
    <property type="entry name" value="FerA"/>
    <property type="match status" value="1"/>
</dbReference>
<feature type="compositionally biased region" description="Polar residues" evidence="14">
    <location>
        <begin position="1603"/>
        <end position="1618"/>
    </location>
</feature>
<keyword evidence="11 15" id="KW-0472">Membrane</keyword>
<dbReference type="Pfam" id="PF08165">
    <property type="entry name" value="FerA"/>
    <property type="match status" value="1"/>
</dbReference>
<dbReference type="SMART" id="SM01201">
    <property type="entry name" value="FerB"/>
    <property type="match status" value="1"/>
</dbReference>
<dbReference type="SMART" id="SM00693">
    <property type="entry name" value="DysFN"/>
    <property type="match status" value="2"/>
</dbReference>
<dbReference type="CDD" id="cd04018">
    <property type="entry name" value="C2C_Ferlin"/>
    <property type="match status" value="1"/>
</dbReference>
<dbReference type="Pfam" id="PF08151">
    <property type="entry name" value="FerI"/>
    <property type="match status" value="1"/>
</dbReference>
<evidence type="ECO:0000256" key="14">
    <source>
        <dbReference type="SAM" id="MobiDB-lite"/>
    </source>
</evidence>
<dbReference type="SUPFAM" id="SSF49562">
    <property type="entry name" value="C2 domain (Calcium/lipid-binding domain, CaLB)"/>
    <property type="match status" value="7"/>
</dbReference>
<comment type="subcellular location">
    <subcellularLocation>
        <location evidence="1">Cell membrane</location>
        <topology evidence="1">Single-pass type II membrane protein</topology>
    </subcellularLocation>
    <subcellularLocation>
        <location evidence="2">Cytoplasmic vesicle membrane</location>
        <topology evidence="2">Single-pass type II membrane protein</topology>
    </subcellularLocation>
</comment>
<feature type="compositionally biased region" description="Pro residues" evidence="14">
    <location>
        <begin position="140"/>
        <end position="160"/>
    </location>
</feature>
<name>A0A1I8HHA5_9PLAT</name>
<keyword evidence="7" id="KW-0677">Repeat</keyword>
<feature type="domain" description="C2" evidence="16">
    <location>
        <begin position="501"/>
        <end position="635"/>
    </location>
</feature>
<dbReference type="InterPro" id="IPR032362">
    <property type="entry name" value="Ferlin_C"/>
</dbReference>
<evidence type="ECO:0000256" key="9">
    <source>
        <dbReference type="ARBA" id="ARBA00022968"/>
    </source>
</evidence>
<feature type="domain" description="C2" evidence="16">
    <location>
        <begin position="340"/>
        <end position="461"/>
    </location>
</feature>
<protein>
    <submittedName>
        <fullName evidence="18">Dysferlin</fullName>
    </submittedName>
</protein>
<dbReference type="InterPro" id="IPR006614">
    <property type="entry name" value="Peroxin/Ferlin"/>
</dbReference>
<feature type="compositionally biased region" description="Basic and acidic residues" evidence="14">
    <location>
        <begin position="33"/>
        <end position="44"/>
    </location>
</feature>
<accession>A0A1I8HHA5</accession>
<feature type="transmembrane region" description="Helical" evidence="15">
    <location>
        <begin position="2234"/>
        <end position="2256"/>
    </location>
</feature>
<feature type="domain" description="C2" evidence="16">
    <location>
        <begin position="1256"/>
        <end position="1384"/>
    </location>
</feature>
<evidence type="ECO:0000256" key="5">
    <source>
        <dbReference type="ARBA" id="ARBA00022692"/>
    </source>
</evidence>